<feature type="domain" description="Multidrug resistance protein MdtA-like C-terminal permuted SH3" evidence="1">
    <location>
        <begin position="71"/>
        <end position="125"/>
    </location>
</feature>
<proteinExistence type="predicted"/>
<dbReference type="GO" id="GO:0015562">
    <property type="term" value="F:efflux transmembrane transporter activity"/>
    <property type="evidence" value="ECO:0007669"/>
    <property type="project" value="TreeGrafter"/>
</dbReference>
<evidence type="ECO:0000313" key="2">
    <source>
        <dbReference type="EMBL" id="MPM50847.1"/>
    </source>
</evidence>
<dbReference type="Gene3D" id="2.40.30.170">
    <property type="match status" value="1"/>
</dbReference>
<protein>
    <recommendedName>
        <fullName evidence="1">Multidrug resistance protein MdtA-like C-terminal permuted SH3 domain-containing protein</fullName>
    </recommendedName>
</protein>
<gene>
    <name evidence="2" type="ORF">SDC9_97593</name>
</gene>
<name>A0A645ACV1_9ZZZZ</name>
<dbReference type="Gene3D" id="2.40.420.20">
    <property type="match status" value="1"/>
</dbReference>
<dbReference type="PANTHER" id="PTHR30469:SF33">
    <property type="entry name" value="SLR1207 PROTEIN"/>
    <property type="match status" value="1"/>
</dbReference>
<dbReference type="EMBL" id="VSSQ01013155">
    <property type="protein sequence ID" value="MPM50847.1"/>
    <property type="molecule type" value="Genomic_DNA"/>
</dbReference>
<accession>A0A645ACV1</accession>
<dbReference type="InterPro" id="IPR058627">
    <property type="entry name" value="MdtA-like_C"/>
</dbReference>
<evidence type="ECO:0000259" key="1">
    <source>
        <dbReference type="Pfam" id="PF25967"/>
    </source>
</evidence>
<dbReference type="AlphaFoldDB" id="A0A645ACV1"/>
<dbReference type="PANTHER" id="PTHR30469">
    <property type="entry name" value="MULTIDRUG RESISTANCE PROTEIN MDTA"/>
    <property type="match status" value="1"/>
</dbReference>
<sequence length="155" mass="15962">MAALAKGKETAVNIGALDKEIKGTISSISKEGQITNGVTYFMATIDLEKDESIKIGMSAEVTLLNSSAAGVVTLPMTVIQFDENNKPFVLKKDENGAPVKTEITTGINDGTIVEIKSGVKAGETILYQKVAATTQGMGFTGGDANTSGTSGGNDG</sequence>
<dbReference type="Pfam" id="PF25967">
    <property type="entry name" value="RND-MFP_C"/>
    <property type="match status" value="1"/>
</dbReference>
<dbReference type="GO" id="GO:1990281">
    <property type="term" value="C:efflux pump complex"/>
    <property type="evidence" value="ECO:0007669"/>
    <property type="project" value="TreeGrafter"/>
</dbReference>
<reference evidence="2" key="1">
    <citation type="submission" date="2019-08" db="EMBL/GenBank/DDBJ databases">
        <authorList>
            <person name="Kucharzyk K."/>
            <person name="Murdoch R.W."/>
            <person name="Higgins S."/>
            <person name="Loffler F."/>
        </authorList>
    </citation>
    <scope>NUCLEOTIDE SEQUENCE</scope>
</reference>
<organism evidence="2">
    <name type="scientific">bioreactor metagenome</name>
    <dbReference type="NCBI Taxonomy" id="1076179"/>
    <lineage>
        <taxon>unclassified sequences</taxon>
        <taxon>metagenomes</taxon>
        <taxon>ecological metagenomes</taxon>
    </lineage>
</organism>
<comment type="caution">
    <text evidence="2">The sequence shown here is derived from an EMBL/GenBank/DDBJ whole genome shotgun (WGS) entry which is preliminary data.</text>
</comment>